<evidence type="ECO:0000256" key="3">
    <source>
        <dbReference type="PIRSR" id="PIRSR605511-2"/>
    </source>
</evidence>
<dbReference type="EMBL" id="VXIS01000304">
    <property type="protein sequence ID" value="KAA8894888.1"/>
    <property type="molecule type" value="Genomic_DNA"/>
</dbReference>
<dbReference type="AlphaFoldDB" id="A0A5J5EJK0"/>
<feature type="binding site" evidence="3">
    <location>
        <position position="117"/>
    </location>
    <ligand>
        <name>substrate</name>
    </ligand>
</feature>
<name>A0A5J5EJK0_9PEZI</name>
<keyword evidence="6" id="KW-1185">Reference proteome</keyword>
<accession>A0A5J5EJK0</accession>
<feature type="active site" description="Proton donor/acceptor" evidence="2">
    <location>
        <position position="223"/>
    </location>
</feature>
<feature type="binding site" evidence="3">
    <location>
        <position position="223"/>
    </location>
    <ligand>
        <name>a divalent metal cation</name>
        <dbReference type="ChEBI" id="CHEBI:60240"/>
    </ligand>
</feature>
<dbReference type="PRINTS" id="PR01790">
    <property type="entry name" value="SMP30FAMILY"/>
</dbReference>
<dbReference type="PANTHER" id="PTHR10907">
    <property type="entry name" value="REGUCALCIN"/>
    <property type="match status" value="1"/>
</dbReference>
<dbReference type="GO" id="GO:0005509">
    <property type="term" value="F:calcium ion binding"/>
    <property type="evidence" value="ECO:0007669"/>
    <property type="project" value="TreeGrafter"/>
</dbReference>
<organism evidence="5 6">
    <name type="scientific">Sphaerosporella brunnea</name>
    <dbReference type="NCBI Taxonomy" id="1250544"/>
    <lineage>
        <taxon>Eukaryota</taxon>
        <taxon>Fungi</taxon>
        <taxon>Dikarya</taxon>
        <taxon>Ascomycota</taxon>
        <taxon>Pezizomycotina</taxon>
        <taxon>Pezizomycetes</taxon>
        <taxon>Pezizales</taxon>
        <taxon>Pyronemataceae</taxon>
        <taxon>Sphaerosporella</taxon>
    </lineage>
</organism>
<comment type="cofactor">
    <cofactor evidence="3">
        <name>Zn(2+)</name>
        <dbReference type="ChEBI" id="CHEBI:29105"/>
    </cofactor>
    <text evidence="3">Binds 1 divalent metal cation per subunit.</text>
</comment>
<evidence type="ECO:0000313" key="5">
    <source>
        <dbReference type="EMBL" id="KAA8894888.1"/>
    </source>
</evidence>
<dbReference type="OrthoDB" id="423498at2759"/>
<dbReference type="GO" id="GO:0004341">
    <property type="term" value="F:gluconolactonase activity"/>
    <property type="evidence" value="ECO:0007669"/>
    <property type="project" value="TreeGrafter"/>
</dbReference>
<sequence length="315" mass="33930">MATIETISVTEPFLDVACALGEGPFVEEEQGTLRFVDIVRKELHTVALSGDSSTHRIVGLDDSVGVTADIEGRNNNNEFLVAAKRGFALLDRNTGKLSYIKKVYEDDAEMAERMRFNDGAVDSRGRFWAGTMNDFHVEELKAEGTVFRLDPDLSLHRMIENVSIPNGIGWSPDDKTMYFTDSPSRGIYAYDYAADAGTISNRRVFFQLGEDDGSGATAAAVLDGCAVDADGNVWAAVHEGSSVLKISPQGEVLAKVQLPAWKITCPVFAQGGVMFVTTAGAAKEDGPPEGSKAHGAVFKVHTGTRGMPVNKFGPF</sequence>
<feature type="domain" description="SMP-30/Gluconolactonase/LRE-like region" evidence="4">
    <location>
        <begin position="20"/>
        <end position="279"/>
    </location>
</feature>
<dbReference type="SUPFAM" id="SSF63829">
    <property type="entry name" value="Calcium-dependent phosphotriesterase"/>
    <property type="match status" value="1"/>
</dbReference>
<evidence type="ECO:0000313" key="6">
    <source>
        <dbReference type="Proteomes" id="UP000326924"/>
    </source>
</evidence>
<dbReference type="FunCoup" id="A0A5J5EJK0">
    <property type="interactions" value="30"/>
</dbReference>
<dbReference type="InterPro" id="IPR005511">
    <property type="entry name" value="SMP-30"/>
</dbReference>
<feature type="binding site" evidence="3">
    <location>
        <position position="115"/>
    </location>
    <ligand>
        <name>substrate</name>
    </ligand>
</feature>
<evidence type="ECO:0000256" key="1">
    <source>
        <dbReference type="ARBA" id="ARBA00008853"/>
    </source>
</evidence>
<gene>
    <name evidence="5" type="ORF">FN846DRAFT_373185</name>
</gene>
<dbReference type="PANTHER" id="PTHR10907:SF47">
    <property type="entry name" value="REGUCALCIN"/>
    <property type="match status" value="1"/>
</dbReference>
<dbReference type="InParanoid" id="A0A5J5EJK0"/>
<dbReference type="Gene3D" id="2.120.10.30">
    <property type="entry name" value="TolB, C-terminal domain"/>
    <property type="match status" value="1"/>
</dbReference>
<keyword evidence="3" id="KW-0862">Zinc</keyword>
<comment type="similarity">
    <text evidence="1">Belongs to the SMP-30/CGR1 family.</text>
</comment>
<dbReference type="Proteomes" id="UP000326924">
    <property type="component" value="Unassembled WGS sequence"/>
</dbReference>
<dbReference type="Pfam" id="PF08450">
    <property type="entry name" value="SGL"/>
    <property type="match status" value="1"/>
</dbReference>
<comment type="caution">
    <text evidence="5">The sequence shown here is derived from an EMBL/GenBank/DDBJ whole genome shotgun (WGS) entry which is preliminary data.</text>
</comment>
<evidence type="ECO:0000259" key="4">
    <source>
        <dbReference type="Pfam" id="PF08450"/>
    </source>
</evidence>
<reference evidence="5 6" key="1">
    <citation type="submission" date="2019-09" db="EMBL/GenBank/DDBJ databases">
        <title>Draft genome of the ectomycorrhizal ascomycete Sphaerosporella brunnea.</title>
        <authorList>
            <consortium name="DOE Joint Genome Institute"/>
            <person name="Benucci G.M."/>
            <person name="Marozzi G."/>
            <person name="Antonielli L."/>
            <person name="Sanchez S."/>
            <person name="Marco P."/>
            <person name="Wang X."/>
            <person name="Falini L.B."/>
            <person name="Barry K."/>
            <person name="Haridas S."/>
            <person name="Lipzen A."/>
            <person name="Labutti K."/>
            <person name="Grigoriev I.V."/>
            <person name="Murat C."/>
            <person name="Martin F."/>
            <person name="Albertini E."/>
            <person name="Donnini D."/>
            <person name="Bonito G."/>
        </authorList>
    </citation>
    <scope>NUCLEOTIDE SEQUENCE [LARGE SCALE GENOMIC DNA]</scope>
    <source>
        <strain evidence="5 6">Sb_GMNB300</strain>
    </source>
</reference>
<proteinExistence type="inferred from homology"/>
<feature type="binding site" evidence="3">
    <location>
        <position position="22"/>
    </location>
    <ligand>
        <name>a divalent metal cation</name>
        <dbReference type="ChEBI" id="CHEBI:60240"/>
    </ligand>
</feature>
<protein>
    <submittedName>
        <fullName evidence="5">Regucalcin like protein</fullName>
    </submittedName>
</protein>
<feature type="binding site" evidence="3">
    <location>
        <position position="166"/>
    </location>
    <ligand>
        <name>a divalent metal cation</name>
        <dbReference type="ChEBI" id="CHEBI:60240"/>
    </ligand>
</feature>
<keyword evidence="3" id="KW-0479">Metal-binding</keyword>
<evidence type="ECO:0000256" key="2">
    <source>
        <dbReference type="PIRSR" id="PIRSR605511-1"/>
    </source>
</evidence>
<dbReference type="InterPro" id="IPR011042">
    <property type="entry name" value="6-blade_b-propeller_TolB-like"/>
</dbReference>
<dbReference type="InterPro" id="IPR013658">
    <property type="entry name" value="SGL"/>
</dbReference>